<accession>A0ABR7D8T5</accession>
<dbReference type="CDD" id="cd03221">
    <property type="entry name" value="ABCF_EF-3"/>
    <property type="match status" value="2"/>
</dbReference>
<dbReference type="RefSeq" id="WP_032119765.1">
    <property type="nucleotide sequence ID" value="NZ_JACOOO010000004.1"/>
</dbReference>
<keyword evidence="6" id="KW-1185">Reference proteome</keyword>
<feature type="coiled-coil region" evidence="3">
    <location>
        <begin position="183"/>
        <end position="210"/>
    </location>
</feature>
<dbReference type="NCBIfam" id="NF000355">
    <property type="entry name" value="ribo_prot_ABC_F"/>
    <property type="match status" value="1"/>
</dbReference>
<name>A0ABR7D8T5_9CLOT</name>
<gene>
    <name evidence="5" type="primary">abc-f</name>
    <name evidence="5" type="ORF">H8S20_02710</name>
</gene>
<sequence>MKLITIKKLKKYYGDRLLLDIDKFELAEKDRVGIVGENGVGKTTLIKIIMGKVKADEGSINLTDSYSYISQNEDDYEDCGNSKVKSIFKAPDRYEDYLSGGEKVKIRVVNALSENRSLIIADEPTSNLDRESINILEEMFKKYKGAVLLVSHDRDFLDKICNKIIEINDGKLTCFKGGYSDYLNQKEEDIKVKKREYEKYIHEKARLESVITEKEVLRDRIHKAPKGMGKSEAKTIKMGDQRGKKNIENNIKSVEKRIEHLEVKSSPKEKEKIIININEGTEVSAKNLIEIKDFTLSVGDKNLVGDISFNIKNGYKVAIIGENGCGKTTLLNKIIANDVEGINISKSVKIGYFDQSQNILEYKKTILENIKEDSKWDESFIRINLSEFGFKNNSVNKKIEELSGGERVKVAICKIILSNNNLLILDEPTNYLDIKTMEALEDALINTNKTVIVVSHDIRFLSNVCNYIIEIKDNKITEFEGKYADYMESLNKNISTVDKKHKDDELLLLENRLSEVITLLSIESNDDNKKKLDEEYFELMDKIKKIKAELE</sequence>
<dbReference type="NCBIfam" id="NF043038">
    <property type="entry name" value="ABCF_CplR"/>
    <property type="match status" value="1"/>
</dbReference>
<evidence type="ECO:0000313" key="6">
    <source>
        <dbReference type="Proteomes" id="UP000596929"/>
    </source>
</evidence>
<evidence type="ECO:0000259" key="4">
    <source>
        <dbReference type="PROSITE" id="PS50893"/>
    </source>
</evidence>
<dbReference type="PANTHER" id="PTHR42855">
    <property type="entry name" value="ABC TRANSPORTER ATP-BINDING SUBUNIT"/>
    <property type="match status" value="1"/>
</dbReference>
<dbReference type="SMART" id="SM00382">
    <property type="entry name" value="AAA"/>
    <property type="match status" value="2"/>
</dbReference>
<dbReference type="PROSITE" id="PS50893">
    <property type="entry name" value="ABC_TRANSPORTER_2"/>
    <property type="match status" value="2"/>
</dbReference>
<keyword evidence="1" id="KW-0547">Nucleotide-binding</keyword>
<proteinExistence type="predicted"/>
<dbReference type="InterPro" id="IPR032781">
    <property type="entry name" value="ABC_tran_Xtn"/>
</dbReference>
<reference evidence="5 6" key="1">
    <citation type="submission" date="2020-08" db="EMBL/GenBank/DDBJ databases">
        <title>Genome public.</title>
        <authorList>
            <person name="Liu C."/>
            <person name="Sun Q."/>
        </authorList>
    </citation>
    <scope>NUCLEOTIDE SEQUENCE [LARGE SCALE GENOMIC DNA]</scope>
    <source>
        <strain evidence="5 6">NSJ-6</strain>
    </source>
</reference>
<evidence type="ECO:0000313" key="5">
    <source>
        <dbReference type="EMBL" id="MBC5627796.1"/>
    </source>
</evidence>
<evidence type="ECO:0000256" key="2">
    <source>
        <dbReference type="ARBA" id="ARBA00022840"/>
    </source>
</evidence>
<dbReference type="EMBL" id="JACOOO010000004">
    <property type="protein sequence ID" value="MBC5627796.1"/>
    <property type="molecule type" value="Genomic_DNA"/>
</dbReference>
<protein>
    <submittedName>
        <fullName evidence="5">ABC-F type ribosomal protection protein</fullName>
    </submittedName>
</protein>
<organism evidence="5 6">
    <name type="scientific">Clostridium hominis</name>
    <dbReference type="NCBI Taxonomy" id="2763036"/>
    <lineage>
        <taxon>Bacteria</taxon>
        <taxon>Bacillati</taxon>
        <taxon>Bacillota</taxon>
        <taxon>Clostridia</taxon>
        <taxon>Eubacteriales</taxon>
        <taxon>Clostridiaceae</taxon>
        <taxon>Clostridium</taxon>
    </lineage>
</organism>
<dbReference type="Pfam" id="PF00005">
    <property type="entry name" value="ABC_tran"/>
    <property type="match status" value="2"/>
</dbReference>
<dbReference type="Gene3D" id="3.40.50.300">
    <property type="entry name" value="P-loop containing nucleotide triphosphate hydrolases"/>
    <property type="match status" value="3"/>
</dbReference>
<evidence type="ECO:0000256" key="1">
    <source>
        <dbReference type="ARBA" id="ARBA00022741"/>
    </source>
</evidence>
<dbReference type="Pfam" id="PF12848">
    <property type="entry name" value="ABC_tran_Xtn"/>
    <property type="match status" value="1"/>
</dbReference>
<keyword evidence="2" id="KW-0067">ATP-binding</keyword>
<dbReference type="InterPro" id="IPR003439">
    <property type="entry name" value="ABC_transporter-like_ATP-bd"/>
</dbReference>
<dbReference type="InterPro" id="IPR003593">
    <property type="entry name" value="AAA+_ATPase"/>
</dbReference>
<dbReference type="InterPro" id="IPR017871">
    <property type="entry name" value="ABC_transporter-like_CS"/>
</dbReference>
<dbReference type="Proteomes" id="UP000596929">
    <property type="component" value="Unassembled WGS sequence"/>
</dbReference>
<dbReference type="PANTHER" id="PTHR42855:SF2">
    <property type="entry name" value="DRUG RESISTANCE ABC TRANSPORTER,ATP-BINDING PROTEIN"/>
    <property type="match status" value="1"/>
</dbReference>
<dbReference type="PROSITE" id="PS00211">
    <property type="entry name" value="ABC_TRANSPORTER_1"/>
    <property type="match status" value="2"/>
</dbReference>
<feature type="domain" description="ABC transporter" evidence="4">
    <location>
        <begin position="289"/>
        <end position="498"/>
    </location>
</feature>
<evidence type="ECO:0000256" key="3">
    <source>
        <dbReference type="SAM" id="Coils"/>
    </source>
</evidence>
<feature type="domain" description="ABC transporter" evidence="4">
    <location>
        <begin position="4"/>
        <end position="194"/>
    </location>
</feature>
<dbReference type="InterPro" id="IPR051309">
    <property type="entry name" value="ABCF_ATPase"/>
</dbReference>
<dbReference type="InterPro" id="IPR027417">
    <property type="entry name" value="P-loop_NTPase"/>
</dbReference>
<comment type="caution">
    <text evidence="5">The sequence shown here is derived from an EMBL/GenBank/DDBJ whole genome shotgun (WGS) entry which is preliminary data.</text>
</comment>
<keyword evidence="3" id="KW-0175">Coiled coil</keyword>
<dbReference type="SUPFAM" id="SSF52540">
    <property type="entry name" value="P-loop containing nucleoside triphosphate hydrolases"/>
    <property type="match status" value="2"/>
</dbReference>